<dbReference type="InterPro" id="IPR007890">
    <property type="entry name" value="CHASE2"/>
</dbReference>
<dbReference type="Proteomes" id="UP000241885">
    <property type="component" value="Chromosome"/>
</dbReference>
<evidence type="ECO:0000313" key="3">
    <source>
        <dbReference type="EMBL" id="AVR90026.1"/>
    </source>
</evidence>
<reference evidence="3 4" key="1">
    <citation type="submission" date="2018-03" db="EMBL/GenBank/DDBJ databases">
        <title>Complete genome sequence of Thauera aromatica, a model organism for studying aromatic compound degradation under denitrifying conditions.</title>
        <authorList>
            <person name="Lo H.-Y."/>
            <person name="Goris T."/>
            <person name="Boll M."/>
            <person name="Mueller J.A."/>
        </authorList>
    </citation>
    <scope>NUCLEOTIDE SEQUENCE [LARGE SCALE GENOMIC DNA]</scope>
    <source>
        <strain evidence="3 4">K172</strain>
    </source>
</reference>
<sequence length="551" mass="60809">MHQPSPAEPSAHGAADDSSTPPSRLCMQRLLFCIEPFETLAAASWGWRLTGLSISFLLLVGVSFALLSLADRINASGMVITRFMARSQAPLTAHFYPPAARNQITVLMYDPAFLDSSRSNWPIPYGDHADWLLRISSNPNARPRAIMVDVTFGQERDDPTLPQLQEALCTIQNDYGVPVFLAALASVNDGALYVRKGLSPTHPTDGRTCFTLVDVGYEADPLDRLVWNYPMTRHLGPNGWLDGAAANDTTPTLRSAAMRIAQDAAGLNLGVTTPPMALVWGLRTPDLSMRPALLNYCREGITQWSRLVPGVVRDVFSNEPSGSICPYHTTLSMSQVASLEEDVLRPLLANRFVMVGAFVPGYNDLINAPIHGLIPGIYMHAMALDNLLTYGDHYKLSTDWADLWTTPELIKAALAAVAAIYVVHLAWSLARRRLLAWQTFMDWRTSIPGLAWYERKHSLSRRTLKLLLDMLAWLLKRMAQTAAALLLVAYLQSEFRIGMLPVVELVTMTLVAEGLDAMARIRRFISGEDDKPASTPASPDITQEQAKKESA</sequence>
<gene>
    <name evidence="3" type="ORF">Tharo_3145</name>
</gene>
<name>A0A2R4BRQ1_THAAR</name>
<proteinExistence type="predicted"/>
<dbReference type="Pfam" id="PF05226">
    <property type="entry name" value="CHASE2"/>
    <property type="match status" value="1"/>
</dbReference>
<feature type="region of interest" description="Disordered" evidence="1">
    <location>
        <begin position="528"/>
        <end position="551"/>
    </location>
</feature>
<protein>
    <recommendedName>
        <fullName evidence="2">CHASE2 domain-containing protein</fullName>
    </recommendedName>
</protein>
<feature type="domain" description="CHASE2" evidence="2">
    <location>
        <begin position="67"/>
        <end position="425"/>
    </location>
</feature>
<evidence type="ECO:0000256" key="1">
    <source>
        <dbReference type="SAM" id="MobiDB-lite"/>
    </source>
</evidence>
<dbReference type="SMART" id="SM01080">
    <property type="entry name" value="CHASE2"/>
    <property type="match status" value="1"/>
</dbReference>
<organism evidence="3 4">
    <name type="scientific">Thauera aromatica K172</name>
    <dbReference type="NCBI Taxonomy" id="44139"/>
    <lineage>
        <taxon>Bacteria</taxon>
        <taxon>Pseudomonadati</taxon>
        <taxon>Pseudomonadota</taxon>
        <taxon>Betaproteobacteria</taxon>
        <taxon>Rhodocyclales</taxon>
        <taxon>Zoogloeaceae</taxon>
        <taxon>Thauera</taxon>
    </lineage>
</organism>
<dbReference type="KEGG" id="tak:Tharo_3145"/>
<dbReference type="AlphaFoldDB" id="A0A2R4BRQ1"/>
<evidence type="ECO:0000259" key="2">
    <source>
        <dbReference type="SMART" id="SM01080"/>
    </source>
</evidence>
<feature type="compositionally biased region" description="Polar residues" evidence="1">
    <location>
        <begin position="535"/>
        <end position="544"/>
    </location>
</feature>
<dbReference type="EMBL" id="CP028339">
    <property type="protein sequence ID" value="AVR90026.1"/>
    <property type="molecule type" value="Genomic_DNA"/>
</dbReference>
<accession>A0A2R4BRQ1</accession>
<keyword evidence="4" id="KW-1185">Reference proteome</keyword>
<evidence type="ECO:0000313" key="4">
    <source>
        <dbReference type="Proteomes" id="UP000241885"/>
    </source>
</evidence>
<feature type="region of interest" description="Disordered" evidence="1">
    <location>
        <begin position="1"/>
        <end position="21"/>
    </location>
</feature>